<dbReference type="InterPro" id="IPR000667">
    <property type="entry name" value="Peptidase_S13"/>
</dbReference>
<dbReference type="GO" id="GO:0006508">
    <property type="term" value="P:proteolysis"/>
    <property type="evidence" value="ECO:0007669"/>
    <property type="project" value="InterPro"/>
</dbReference>
<dbReference type="EC" id="3.4.16.4" evidence="4"/>
<proteinExistence type="inferred from homology"/>
<evidence type="ECO:0000256" key="3">
    <source>
        <dbReference type="SAM" id="MobiDB-lite"/>
    </source>
</evidence>
<dbReference type="PANTHER" id="PTHR30023:SF0">
    <property type="entry name" value="PENICILLIN-SENSITIVE CARBOXYPEPTIDASE A"/>
    <property type="match status" value="1"/>
</dbReference>
<dbReference type="EMBL" id="CP073041">
    <property type="protein sequence ID" value="UXE63580.1"/>
    <property type="molecule type" value="Genomic_DNA"/>
</dbReference>
<dbReference type="GO" id="GO:0000270">
    <property type="term" value="P:peptidoglycan metabolic process"/>
    <property type="evidence" value="ECO:0007669"/>
    <property type="project" value="TreeGrafter"/>
</dbReference>
<dbReference type="Pfam" id="PF02113">
    <property type="entry name" value="Peptidase_S13"/>
    <property type="match status" value="2"/>
</dbReference>
<evidence type="ECO:0000256" key="2">
    <source>
        <dbReference type="ARBA" id="ARBA00022801"/>
    </source>
</evidence>
<feature type="region of interest" description="Disordered" evidence="3">
    <location>
        <begin position="407"/>
        <end position="435"/>
    </location>
</feature>
<dbReference type="Gene3D" id="3.40.710.10">
    <property type="entry name" value="DD-peptidase/beta-lactamase superfamily"/>
    <property type="match status" value="1"/>
</dbReference>
<dbReference type="Gene3D" id="3.50.80.20">
    <property type="entry name" value="D-Ala-D-Ala carboxypeptidase C, peptidase S13"/>
    <property type="match status" value="1"/>
</dbReference>
<sequence length="435" mass="47761">MIDGISLAMFGFLAQLWGGNPQSLPLGAVVSWQQAKIFDIPTQEDPVVTSLIQDYLQALAAKGYDPNRQGIWMRTEWAYLAQQREDLPVSAASLTKVATSLAAMDKWGLDHRFETRFYTLGTLQNGVLTGDLVIEGGYDPLFVWEEAIAVGNALNQLGLQKITGNIIVTGPFAMNFKTEPAIAGHLLKQALDSSQWSPFVEKQYQALPVNTPRPQVIITGTVQPQSTLPPDAQLLLRHQSLPVAQLLKQMNIYSNNDMAEMFAQSVGGATVVAQTASRLAHISASEIQLKNGSGLAIENRLSPRAVTQLFMTLEDKLKAVNLSLSDLFPVMGRDRQGTLQWRNMPQGLTVKTGTLNQVSALTGMIPTQERGIVWFTIINSGSNFDRLRAEQDKLLQRLAQHWQILPTNLNPGPTDKINLGDPTRNVAENSNPKGV</sequence>
<dbReference type="GO" id="GO:0009002">
    <property type="term" value="F:serine-type D-Ala-D-Ala carboxypeptidase activity"/>
    <property type="evidence" value="ECO:0007669"/>
    <property type="project" value="UniProtKB-EC"/>
</dbReference>
<dbReference type="SUPFAM" id="SSF56601">
    <property type="entry name" value="beta-lactamase/transpeptidase-like"/>
    <property type="match status" value="1"/>
</dbReference>
<protein>
    <submittedName>
        <fullName evidence="4">D-alanyl-D-alanine carboxypeptidase</fullName>
        <ecNumber evidence="4">3.4.16.4</ecNumber>
    </submittedName>
</protein>
<keyword evidence="2 4" id="KW-0378">Hydrolase</keyword>
<dbReference type="PANTHER" id="PTHR30023">
    <property type="entry name" value="D-ALANYL-D-ALANINE CARBOXYPEPTIDASE"/>
    <property type="match status" value="1"/>
</dbReference>
<accession>A0A977PZM3</accession>
<dbReference type="InterPro" id="IPR012338">
    <property type="entry name" value="Beta-lactam/transpept-like"/>
</dbReference>
<comment type="similarity">
    <text evidence="1">Belongs to the peptidase S13 family.</text>
</comment>
<feature type="compositionally biased region" description="Polar residues" evidence="3">
    <location>
        <begin position="426"/>
        <end position="435"/>
    </location>
</feature>
<dbReference type="KEGG" id="wna:KA717_13775"/>
<name>A0A977PZM3_9CYAN</name>
<evidence type="ECO:0000256" key="1">
    <source>
        <dbReference type="ARBA" id="ARBA00006096"/>
    </source>
</evidence>
<evidence type="ECO:0000313" key="4">
    <source>
        <dbReference type="EMBL" id="UXE63580.1"/>
    </source>
</evidence>
<dbReference type="PRINTS" id="PR00922">
    <property type="entry name" value="DADACBPTASE3"/>
</dbReference>
<keyword evidence="4" id="KW-0121">Carboxypeptidase</keyword>
<dbReference type="AlphaFoldDB" id="A0A977PZM3"/>
<gene>
    <name evidence="4" type="ORF">KA717_13775</name>
</gene>
<dbReference type="Proteomes" id="UP001065613">
    <property type="component" value="Chromosome"/>
</dbReference>
<keyword evidence="4" id="KW-0645">Protease</keyword>
<reference evidence="4" key="1">
    <citation type="submission" date="2021-04" db="EMBL/GenBank/DDBJ databases">
        <title>Genome sequence of Woronichinia naegeliana from Washington state freshwater lake bloom.</title>
        <authorList>
            <person name="Dreher T.W."/>
        </authorList>
    </citation>
    <scope>NUCLEOTIDE SEQUENCE</scope>
    <source>
        <strain evidence="4">WA131</strain>
    </source>
</reference>
<organism evidence="4">
    <name type="scientific">Woronichinia naegeliana WA131</name>
    <dbReference type="NCBI Taxonomy" id="2824559"/>
    <lineage>
        <taxon>Bacteria</taxon>
        <taxon>Bacillati</taxon>
        <taxon>Cyanobacteriota</taxon>
        <taxon>Cyanophyceae</taxon>
        <taxon>Synechococcales</taxon>
        <taxon>Coelosphaeriaceae</taxon>
        <taxon>Woronichinia</taxon>
    </lineage>
</organism>